<dbReference type="InterPro" id="IPR025714">
    <property type="entry name" value="Methyltranfer_dom"/>
</dbReference>
<dbReference type="InterPro" id="IPR030390">
    <property type="entry name" value="MeTrfase_TrmA_AS"/>
</dbReference>
<evidence type="ECO:0000256" key="5">
    <source>
        <dbReference type="PROSITE-ProRule" id="PRU10015"/>
    </source>
</evidence>
<dbReference type="InterPro" id="IPR030391">
    <property type="entry name" value="MeTrfase_TrmA_CS"/>
</dbReference>
<feature type="active site" evidence="5">
    <location>
        <position position="481"/>
    </location>
</feature>
<dbReference type="NCBIfam" id="TIGR00479">
    <property type="entry name" value="rumA"/>
    <property type="match status" value="1"/>
</dbReference>
<organism evidence="7 8">
    <name type="scientific">Cymbomonas tetramitiformis</name>
    <dbReference type="NCBI Taxonomy" id="36881"/>
    <lineage>
        <taxon>Eukaryota</taxon>
        <taxon>Viridiplantae</taxon>
        <taxon>Chlorophyta</taxon>
        <taxon>Pyramimonadophyceae</taxon>
        <taxon>Pyramimonadales</taxon>
        <taxon>Pyramimonadaceae</taxon>
        <taxon>Cymbomonas</taxon>
    </lineage>
</organism>
<evidence type="ECO:0000256" key="1">
    <source>
        <dbReference type="ARBA" id="ARBA00022603"/>
    </source>
</evidence>
<feature type="binding site" evidence="4">
    <location>
        <position position="406"/>
    </location>
    <ligand>
        <name>S-adenosyl-L-methionine</name>
        <dbReference type="ChEBI" id="CHEBI:59789"/>
    </ligand>
</feature>
<evidence type="ECO:0000259" key="6">
    <source>
        <dbReference type="PROSITE" id="PS50926"/>
    </source>
</evidence>
<keyword evidence="1 4" id="KW-0489">Methyltransferase</keyword>
<protein>
    <recommendedName>
        <fullName evidence="6">TRAM domain-containing protein</fullName>
    </recommendedName>
</protein>
<evidence type="ECO:0000256" key="3">
    <source>
        <dbReference type="ARBA" id="ARBA00022691"/>
    </source>
</evidence>
<keyword evidence="3 4" id="KW-0949">S-adenosyl-L-methionine</keyword>
<gene>
    <name evidence="7" type="ORF">CYMTET_19586</name>
</gene>
<keyword evidence="8" id="KW-1185">Reference proteome</keyword>
<feature type="binding site" evidence="4">
    <location>
        <position position="385"/>
    </location>
    <ligand>
        <name>S-adenosyl-L-methionine</name>
        <dbReference type="ChEBI" id="CHEBI:59789"/>
    </ligand>
</feature>
<feature type="binding site" evidence="4">
    <location>
        <position position="454"/>
    </location>
    <ligand>
        <name>S-adenosyl-L-methionine</name>
        <dbReference type="ChEBI" id="CHEBI:59789"/>
    </ligand>
</feature>
<dbReference type="PROSITE" id="PS51687">
    <property type="entry name" value="SAM_MT_RNA_M5U"/>
    <property type="match status" value="1"/>
</dbReference>
<name>A0AAE0G6B2_9CHLO</name>
<dbReference type="Pfam" id="PF13847">
    <property type="entry name" value="Methyltransf_31"/>
    <property type="match status" value="1"/>
</dbReference>
<accession>A0AAE0G6B2</accession>
<proteinExistence type="inferred from homology"/>
<dbReference type="GO" id="GO:0001510">
    <property type="term" value="P:RNA methylation"/>
    <property type="evidence" value="ECO:0007669"/>
    <property type="project" value="UniProtKB-ARBA"/>
</dbReference>
<dbReference type="PROSITE" id="PS01231">
    <property type="entry name" value="TRMA_2"/>
    <property type="match status" value="1"/>
</dbReference>
<dbReference type="FunFam" id="3.40.50.150:FF:000009">
    <property type="entry name" value="23S rRNA (Uracil(1939)-C(5))-methyltransferase RlmD"/>
    <property type="match status" value="1"/>
</dbReference>
<dbReference type="InterPro" id="IPR012340">
    <property type="entry name" value="NA-bd_OB-fold"/>
</dbReference>
<dbReference type="GO" id="GO:0008173">
    <property type="term" value="F:RNA methyltransferase activity"/>
    <property type="evidence" value="ECO:0007669"/>
    <property type="project" value="InterPro"/>
</dbReference>
<dbReference type="GO" id="GO:0008757">
    <property type="term" value="F:S-adenosylmethionine-dependent methyltransferase activity"/>
    <property type="evidence" value="ECO:0007669"/>
    <property type="project" value="UniProtKB-ARBA"/>
</dbReference>
<dbReference type="InterPro" id="IPR029063">
    <property type="entry name" value="SAM-dependent_MTases_sf"/>
</dbReference>
<dbReference type="Proteomes" id="UP001190700">
    <property type="component" value="Unassembled WGS sequence"/>
</dbReference>
<dbReference type="AlphaFoldDB" id="A0AAE0G6B2"/>
<dbReference type="PANTHER" id="PTHR11061">
    <property type="entry name" value="RNA M5U METHYLTRANSFERASE"/>
    <property type="match status" value="1"/>
</dbReference>
<dbReference type="PROSITE" id="PS01230">
    <property type="entry name" value="TRMA_1"/>
    <property type="match status" value="1"/>
</dbReference>
<evidence type="ECO:0000256" key="4">
    <source>
        <dbReference type="PROSITE-ProRule" id="PRU01024"/>
    </source>
</evidence>
<dbReference type="PANTHER" id="PTHR11061:SF30">
    <property type="entry name" value="TRNA (URACIL(54)-C(5))-METHYLTRANSFERASE"/>
    <property type="match status" value="1"/>
</dbReference>
<dbReference type="SUPFAM" id="SSF50249">
    <property type="entry name" value="Nucleic acid-binding proteins"/>
    <property type="match status" value="1"/>
</dbReference>
<dbReference type="Gene3D" id="3.40.50.150">
    <property type="entry name" value="Vaccinia Virus protein VP39"/>
    <property type="match status" value="2"/>
</dbReference>
<feature type="binding site" evidence="4">
    <location>
        <position position="354"/>
    </location>
    <ligand>
        <name>S-adenosyl-L-methionine</name>
        <dbReference type="ChEBI" id="CHEBI:59789"/>
    </ligand>
</feature>
<dbReference type="Gene3D" id="2.40.50.140">
    <property type="entry name" value="Nucleic acid-binding proteins"/>
    <property type="match status" value="1"/>
</dbReference>
<feature type="domain" description="TRAM" evidence="6">
    <location>
        <begin position="46"/>
        <end position="106"/>
    </location>
</feature>
<dbReference type="SUPFAM" id="SSF53335">
    <property type="entry name" value="S-adenosyl-L-methionine-dependent methyltransferases"/>
    <property type="match status" value="1"/>
</dbReference>
<dbReference type="InterPro" id="IPR002792">
    <property type="entry name" value="TRAM_dom"/>
</dbReference>
<dbReference type="GO" id="GO:0006396">
    <property type="term" value="P:RNA processing"/>
    <property type="evidence" value="ECO:0007669"/>
    <property type="project" value="InterPro"/>
</dbReference>
<feature type="active site" description="Nucleophile" evidence="4">
    <location>
        <position position="481"/>
    </location>
</feature>
<evidence type="ECO:0000313" key="7">
    <source>
        <dbReference type="EMBL" id="KAK3272100.1"/>
    </source>
</evidence>
<reference evidence="7 8" key="1">
    <citation type="journal article" date="2015" name="Genome Biol. Evol.">
        <title>Comparative Genomics of a Bacterivorous Green Alga Reveals Evolutionary Causalities and Consequences of Phago-Mixotrophic Mode of Nutrition.</title>
        <authorList>
            <person name="Burns J.A."/>
            <person name="Paasch A."/>
            <person name="Narechania A."/>
            <person name="Kim E."/>
        </authorList>
    </citation>
    <scope>NUCLEOTIDE SEQUENCE [LARGE SCALE GENOMIC DNA]</scope>
    <source>
        <strain evidence="7 8">PLY_AMNH</strain>
    </source>
</reference>
<comment type="similarity">
    <text evidence="4">Belongs to the class I-like SAM-binding methyltransferase superfamily. RNA M5U methyltransferase family.</text>
</comment>
<evidence type="ECO:0000256" key="2">
    <source>
        <dbReference type="ARBA" id="ARBA00022679"/>
    </source>
</evidence>
<sequence length="537" mass="57784">MASALQSCPLLVPLRTRVPRRDTWPKVVCSVTKKQASDSHIDSSGGLVVGEEMQVTCHALAFGGKGVCKADSGGLVIFCEGALPQERLVLKVDKVHKRFAVAHKLQTLHPHEEAVEAPCPHFGGGCGGCTFQNLDYSAQIRHKQEQVVDLLQRVGKVSNAGDVVQPIVGATQQFEYRNKTTFTYTVPTTRDSIPDGKDDEDDAGIGMLMKGQHDQIVSIDTCLLQHPAADRVLAFLARELPPGSALAEATKLQRLMIRASDFPEGARKGSLGGLEVTGNDGDGALRIMVAFITSEAGDSLQPVARALAAVHPEVVSVVNLHGPDEEEGVLFGARTLDMYMAGLVFSMSAKSFFQTNTSQGNQLVQVVQSACQLQDDQSEVVLDLFCGAGLLGLSVAHRSREVHGVELVADAVRDARVNAERNGLSNCHFHQGDLGKLAADLGSIVPQPDVCIVDPARAGLPRALTRFLSKTLPPRLVYVSCNPATQARDIRDLCEGMVDRKTRKRRGGKYQLMSVVPVDMFPHTAHVETVAVLELAS</sequence>
<keyword evidence="2 4" id="KW-0808">Transferase</keyword>
<dbReference type="InterPro" id="IPR010280">
    <property type="entry name" value="U5_MeTrfase_fam"/>
</dbReference>
<comment type="caution">
    <text evidence="7">The sequence shown here is derived from an EMBL/GenBank/DDBJ whole genome shotgun (WGS) entry which is preliminary data.</text>
</comment>
<dbReference type="CDD" id="cd02440">
    <property type="entry name" value="AdoMet_MTases"/>
    <property type="match status" value="1"/>
</dbReference>
<evidence type="ECO:0000313" key="8">
    <source>
        <dbReference type="Proteomes" id="UP001190700"/>
    </source>
</evidence>
<dbReference type="EMBL" id="LGRX02009163">
    <property type="protein sequence ID" value="KAK3272100.1"/>
    <property type="molecule type" value="Genomic_DNA"/>
</dbReference>
<dbReference type="PROSITE" id="PS50926">
    <property type="entry name" value="TRAM"/>
    <property type="match status" value="1"/>
</dbReference>